<keyword evidence="1" id="KW-0472">Membrane</keyword>
<dbReference type="RefSeq" id="WP_307405780.1">
    <property type="nucleotide sequence ID" value="NZ_JAUSUR010000001.1"/>
</dbReference>
<dbReference type="PANTHER" id="PTHR32502">
    <property type="entry name" value="N-ACETYLGALACTOSAMINE PERMEASE II COMPONENT-RELATED"/>
    <property type="match status" value="1"/>
</dbReference>
<keyword evidence="3" id="KW-1185">Reference proteome</keyword>
<keyword evidence="1" id="KW-1133">Transmembrane helix</keyword>
<protein>
    <submittedName>
        <fullName evidence="2">PTS system mannose-specific IID component/fructoselysine and glucoselysine-specific PTS system IID component</fullName>
    </submittedName>
</protein>
<dbReference type="Pfam" id="PF03613">
    <property type="entry name" value="EIID-AGA"/>
    <property type="match status" value="1"/>
</dbReference>
<evidence type="ECO:0000256" key="1">
    <source>
        <dbReference type="SAM" id="Phobius"/>
    </source>
</evidence>
<feature type="transmembrane region" description="Helical" evidence="1">
    <location>
        <begin position="254"/>
        <end position="272"/>
    </location>
</feature>
<keyword evidence="1" id="KW-0812">Transmembrane</keyword>
<reference evidence="2 3" key="1">
    <citation type="submission" date="2023-07" db="EMBL/GenBank/DDBJ databases">
        <title>Genomic Encyclopedia of Type Strains, Phase IV (KMG-IV): sequencing the most valuable type-strain genomes for metagenomic binning, comparative biology and taxonomic classification.</title>
        <authorList>
            <person name="Goeker M."/>
        </authorList>
    </citation>
    <scope>NUCLEOTIDE SEQUENCE [LARGE SCALE GENOMIC DNA]</scope>
    <source>
        <strain evidence="2 3">DSM 16784</strain>
    </source>
</reference>
<evidence type="ECO:0000313" key="3">
    <source>
        <dbReference type="Proteomes" id="UP001230220"/>
    </source>
</evidence>
<sequence>MIKDRFDIAPTENKMLGKVFRRTLTLSSTYNYERMQGLGYVYTMIPVIDEYYTTKEEKIEAYQRHFELFNTTPTMGGFITGLTASMEKEAVADKEFDKSSINAIKISLMGPLAGIGDSIFQGSLRVISLGIGISLAATGNPLGILVHLLIYNIPATFVRYYGVFAGFGLGGKFIKSATESGLLGKITKAATTVGLMTVGAMACTMVKFNIGAVVNMEGTEIVVQDILDSIFPKALPLLLVFLCYKAINKGAKPIVIMILLMAFGVAGKVLGFL</sequence>
<name>A0ABU0DZP7_9FIRM</name>
<proteinExistence type="predicted"/>
<dbReference type="InterPro" id="IPR004704">
    <property type="entry name" value="PTS_IID_man"/>
</dbReference>
<organism evidence="2 3">
    <name type="scientific">Breznakia pachnodae</name>
    <dbReference type="NCBI Taxonomy" id="265178"/>
    <lineage>
        <taxon>Bacteria</taxon>
        <taxon>Bacillati</taxon>
        <taxon>Bacillota</taxon>
        <taxon>Erysipelotrichia</taxon>
        <taxon>Erysipelotrichales</taxon>
        <taxon>Erysipelotrichaceae</taxon>
        <taxon>Breznakia</taxon>
    </lineage>
</organism>
<dbReference type="Proteomes" id="UP001230220">
    <property type="component" value="Unassembled WGS sequence"/>
</dbReference>
<comment type="caution">
    <text evidence="2">The sequence shown here is derived from an EMBL/GenBank/DDBJ whole genome shotgun (WGS) entry which is preliminary data.</text>
</comment>
<dbReference type="PANTHER" id="PTHR32502:SF23">
    <property type="entry name" value="TRANSPORT PROTEIN, PTS SYSTEM"/>
    <property type="match status" value="1"/>
</dbReference>
<gene>
    <name evidence="2" type="ORF">J2S15_000853</name>
</gene>
<dbReference type="EMBL" id="JAUSUR010000001">
    <property type="protein sequence ID" value="MDQ0360122.1"/>
    <property type="molecule type" value="Genomic_DNA"/>
</dbReference>
<feature type="transmembrane region" description="Helical" evidence="1">
    <location>
        <begin position="186"/>
        <end position="210"/>
    </location>
</feature>
<dbReference type="InterPro" id="IPR050303">
    <property type="entry name" value="GatZ_KbaZ_carbometab"/>
</dbReference>
<accession>A0ABU0DZP7</accession>
<dbReference type="PROSITE" id="PS51108">
    <property type="entry name" value="PTS_EIID"/>
    <property type="match status" value="1"/>
</dbReference>
<feature type="transmembrane region" description="Helical" evidence="1">
    <location>
        <begin position="157"/>
        <end position="174"/>
    </location>
</feature>
<evidence type="ECO:0000313" key="2">
    <source>
        <dbReference type="EMBL" id="MDQ0360122.1"/>
    </source>
</evidence>
<feature type="transmembrane region" description="Helical" evidence="1">
    <location>
        <begin position="126"/>
        <end position="151"/>
    </location>
</feature>